<dbReference type="STRING" id="71717.A0A4Y7TLD0"/>
<dbReference type="EMBL" id="QPFP01000010">
    <property type="protein sequence ID" value="TEB34319.1"/>
    <property type="molecule type" value="Genomic_DNA"/>
</dbReference>
<evidence type="ECO:0000313" key="2">
    <source>
        <dbReference type="EMBL" id="TEB34319.1"/>
    </source>
</evidence>
<dbReference type="OrthoDB" id="3261081at2759"/>
<proteinExistence type="predicted"/>
<evidence type="ECO:0000313" key="3">
    <source>
        <dbReference type="Proteomes" id="UP000298030"/>
    </source>
</evidence>
<protein>
    <submittedName>
        <fullName evidence="2">Uncharacterized protein</fullName>
    </submittedName>
</protein>
<comment type="caution">
    <text evidence="2">The sequence shown here is derived from an EMBL/GenBank/DDBJ whole genome shotgun (WGS) entry which is preliminary data.</text>
</comment>
<feature type="compositionally biased region" description="Polar residues" evidence="1">
    <location>
        <begin position="10"/>
        <end position="34"/>
    </location>
</feature>
<keyword evidence="3" id="KW-1185">Reference proteome</keyword>
<reference evidence="2 3" key="1">
    <citation type="journal article" date="2019" name="Nat. Ecol. Evol.">
        <title>Megaphylogeny resolves global patterns of mushroom evolution.</title>
        <authorList>
            <person name="Varga T."/>
            <person name="Krizsan K."/>
            <person name="Foldi C."/>
            <person name="Dima B."/>
            <person name="Sanchez-Garcia M."/>
            <person name="Sanchez-Ramirez S."/>
            <person name="Szollosi G.J."/>
            <person name="Szarkandi J.G."/>
            <person name="Papp V."/>
            <person name="Albert L."/>
            <person name="Andreopoulos W."/>
            <person name="Angelini C."/>
            <person name="Antonin V."/>
            <person name="Barry K.W."/>
            <person name="Bougher N.L."/>
            <person name="Buchanan P."/>
            <person name="Buyck B."/>
            <person name="Bense V."/>
            <person name="Catcheside P."/>
            <person name="Chovatia M."/>
            <person name="Cooper J."/>
            <person name="Damon W."/>
            <person name="Desjardin D."/>
            <person name="Finy P."/>
            <person name="Geml J."/>
            <person name="Haridas S."/>
            <person name="Hughes K."/>
            <person name="Justo A."/>
            <person name="Karasinski D."/>
            <person name="Kautmanova I."/>
            <person name="Kiss B."/>
            <person name="Kocsube S."/>
            <person name="Kotiranta H."/>
            <person name="LaButti K.M."/>
            <person name="Lechner B.E."/>
            <person name="Liimatainen K."/>
            <person name="Lipzen A."/>
            <person name="Lukacs Z."/>
            <person name="Mihaltcheva S."/>
            <person name="Morgado L.N."/>
            <person name="Niskanen T."/>
            <person name="Noordeloos M.E."/>
            <person name="Ohm R.A."/>
            <person name="Ortiz-Santana B."/>
            <person name="Ovrebo C."/>
            <person name="Racz N."/>
            <person name="Riley R."/>
            <person name="Savchenko A."/>
            <person name="Shiryaev A."/>
            <person name="Soop K."/>
            <person name="Spirin V."/>
            <person name="Szebenyi C."/>
            <person name="Tomsovsky M."/>
            <person name="Tulloss R.E."/>
            <person name="Uehling J."/>
            <person name="Grigoriev I.V."/>
            <person name="Vagvolgyi C."/>
            <person name="Papp T."/>
            <person name="Martin F.M."/>
            <person name="Miettinen O."/>
            <person name="Hibbett D.S."/>
            <person name="Nagy L.G."/>
        </authorList>
    </citation>
    <scope>NUCLEOTIDE SEQUENCE [LARGE SCALE GENOMIC DNA]</scope>
    <source>
        <strain evidence="2 3">FP101781</strain>
    </source>
</reference>
<sequence>MTMALFRAPTHSSAGTSDRKSTAPSSANEMTPLTASRAEGSSPVAGSPNGTPQEKKPRFGFSEVAKLFIKMKRHMRRASVSQAAPQEGAEDESPTSGQVGVPSVHGSNDLHQVLSGSTGLALHSVENNSVGLEEDLTPPATPRRTPSPPTSPRRVQIRHFGHHSIFHRDGKANKPHHLYSSSGDQPITHPGMKESSLLYPPLPVEYTDRFECEGGVNAVTLLRATRNTLLETVGELGWNALVDETWECTICGPKHGSYKVEVSYSASATQCTRPDAHRPVALDRVKGIPGLMTIVKREDI</sequence>
<feature type="region of interest" description="Disordered" evidence="1">
    <location>
        <begin position="1"/>
        <end position="60"/>
    </location>
</feature>
<organism evidence="2 3">
    <name type="scientific">Coprinellus micaceus</name>
    <name type="common">Glistening ink-cap mushroom</name>
    <name type="synonym">Coprinus micaceus</name>
    <dbReference type="NCBI Taxonomy" id="71717"/>
    <lineage>
        <taxon>Eukaryota</taxon>
        <taxon>Fungi</taxon>
        <taxon>Dikarya</taxon>
        <taxon>Basidiomycota</taxon>
        <taxon>Agaricomycotina</taxon>
        <taxon>Agaricomycetes</taxon>
        <taxon>Agaricomycetidae</taxon>
        <taxon>Agaricales</taxon>
        <taxon>Agaricineae</taxon>
        <taxon>Psathyrellaceae</taxon>
        <taxon>Coprinellus</taxon>
    </lineage>
</organism>
<feature type="region of interest" description="Disordered" evidence="1">
    <location>
        <begin position="131"/>
        <end position="155"/>
    </location>
</feature>
<evidence type="ECO:0000256" key="1">
    <source>
        <dbReference type="SAM" id="MobiDB-lite"/>
    </source>
</evidence>
<feature type="compositionally biased region" description="Pro residues" evidence="1">
    <location>
        <begin position="139"/>
        <end position="151"/>
    </location>
</feature>
<dbReference type="AlphaFoldDB" id="A0A4Y7TLD0"/>
<feature type="region of interest" description="Disordered" evidence="1">
    <location>
        <begin position="77"/>
        <end position="112"/>
    </location>
</feature>
<accession>A0A4Y7TLD0</accession>
<dbReference type="Proteomes" id="UP000298030">
    <property type="component" value="Unassembled WGS sequence"/>
</dbReference>
<name>A0A4Y7TLD0_COPMI</name>
<gene>
    <name evidence="2" type="ORF">FA13DRAFT_1789442</name>
</gene>